<reference evidence="1 2" key="1">
    <citation type="submission" date="2018-11" db="EMBL/GenBank/DDBJ databases">
        <authorList>
            <consortium name="Pathogen Informatics"/>
        </authorList>
    </citation>
    <scope>NUCLEOTIDE SEQUENCE [LARGE SCALE GENOMIC DNA]</scope>
</reference>
<accession>A0A3P7PIP1</accession>
<organism evidence="1 2">
    <name type="scientific">Gongylonema pulchrum</name>
    <dbReference type="NCBI Taxonomy" id="637853"/>
    <lineage>
        <taxon>Eukaryota</taxon>
        <taxon>Metazoa</taxon>
        <taxon>Ecdysozoa</taxon>
        <taxon>Nematoda</taxon>
        <taxon>Chromadorea</taxon>
        <taxon>Rhabditida</taxon>
        <taxon>Spirurina</taxon>
        <taxon>Spiruromorpha</taxon>
        <taxon>Spiruroidea</taxon>
        <taxon>Gongylonematidae</taxon>
        <taxon>Gongylonema</taxon>
    </lineage>
</organism>
<dbReference type="Proteomes" id="UP000271098">
    <property type="component" value="Unassembled WGS sequence"/>
</dbReference>
<sequence length="107" mass="11945">MFAGLRLGQGQLPPHQLLIAGPDGKTVSVGGEHSSADQVALILKQQHIINVLRSKMEQSSRENDRLKAIMDANMLIENLDKRTATRAYESQRLQVGSHFTYSYQLLL</sequence>
<protein>
    <submittedName>
        <fullName evidence="1">Uncharacterized protein</fullName>
    </submittedName>
</protein>
<proteinExistence type="predicted"/>
<dbReference type="OrthoDB" id="5871272at2759"/>
<evidence type="ECO:0000313" key="1">
    <source>
        <dbReference type="EMBL" id="VDN19779.1"/>
    </source>
</evidence>
<gene>
    <name evidence="1" type="ORF">GPUH_LOCUS12063</name>
</gene>
<dbReference type="AlphaFoldDB" id="A0A3P7PIP1"/>
<dbReference type="EMBL" id="UYRT01079009">
    <property type="protein sequence ID" value="VDN19779.1"/>
    <property type="molecule type" value="Genomic_DNA"/>
</dbReference>
<name>A0A3P7PIP1_9BILA</name>
<evidence type="ECO:0000313" key="2">
    <source>
        <dbReference type="Proteomes" id="UP000271098"/>
    </source>
</evidence>
<keyword evidence="2" id="KW-1185">Reference proteome</keyword>